<dbReference type="GO" id="GO:0043565">
    <property type="term" value="F:sequence-specific DNA binding"/>
    <property type="evidence" value="ECO:0007669"/>
    <property type="project" value="TreeGrafter"/>
</dbReference>
<proteinExistence type="inferred from homology"/>
<evidence type="ECO:0000256" key="3">
    <source>
        <dbReference type="ARBA" id="ARBA00023125"/>
    </source>
</evidence>
<dbReference type="Pfam" id="PF00126">
    <property type="entry name" value="HTH_1"/>
    <property type="match status" value="1"/>
</dbReference>
<dbReference type="EMBL" id="CP002209">
    <property type="protein sequence ID" value="ADN77898.1"/>
    <property type="molecule type" value="Genomic_DNA"/>
</dbReference>
<dbReference type="RefSeq" id="WP_013347203.1">
    <property type="nucleotide sequence ID" value="NC_014541.1"/>
</dbReference>
<dbReference type="HOGENOM" id="CLU_039613_16_3_6"/>
<dbReference type="OrthoDB" id="9786526at2"/>
<evidence type="ECO:0000259" key="5">
    <source>
        <dbReference type="PROSITE" id="PS50931"/>
    </source>
</evidence>
<keyword evidence="7" id="KW-1185">Reference proteome</keyword>
<accession>E1SQC7</accession>
<comment type="similarity">
    <text evidence="1">Belongs to the LysR transcriptional regulatory family.</text>
</comment>
<feature type="domain" description="HTH lysR-type" evidence="5">
    <location>
        <begin position="8"/>
        <end position="63"/>
    </location>
</feature>
<dbReference type="InterPro" id="IPR036390">
    <property type="entry name" value="WH_DNA-bd_sf"/>
</dbReference>
<evidence type="ECO:0000256" key="4">
    <source>
        <dbReference type="ARBA" id="ARBA00023163"/>
    </source>
</evidence>
<dbReference type="PANTHER" id="PTHR30537:SF81">
    <property type="entry name" value="TRANSCRIPTIONAL REGULATOR-RELATED"/>
    <property type="match status" value="1"/>
</dbReference>
<dbReference type="PANTHER" id="PTHR30537">
    <property type="entry name" value="HTH-TYPE TRANSCRIPTIONAL REGULATOR"/>
    <property type="match status" value="1"/>
</dbReference>
<dbReference type="Gene3D" id="3.40.190.290">
    <property type="match status" value="1"/>
</dbReference>
<dbReference type="STRING" id="550540.Fbal_3702"/>
<dbReference type="SUPFAM" id="SSF53850">
    <property type="entry name" value="Periplasmic binding protein-like II"/>
    <property type="match status" value="1"/>
</dbReference>
<dbReference type="InterPro" id="IPR036388">
    <property type="entry name" value="WH-like_DNA-bd_sf"/>
</dbReference>
<dbReference type="Gene3D" id="1.10.10.10">
    <property type="entry name" value="Winged helix-like DNA-binding domain superfamily/Winged helix DNA-binding domain"/>
    <property type="match status" value="1"/>
</dbReference>
<evidence type="ECO:0000256" key="1">
    <source>
        <dbReference type="ARBA" id="ARBA00009437"/>
    </source>
</evidence>
<evidence type="ECO:0000313" key="7">
    <source>
        <dbReference type="Proteomes" id="UP000006683"/>
    </source>
</evidence>
<name>E1SQC7_FERBD</name>
<dbReference type="AlphaFoldDB" id="E1SQC7"/>
<reference evidence="6 7" key="1">
    <citation type="journal article" date="2010" name="Stand. Genomic Sci.">
        <title>Complete genome sequence of Ferrimonas balearica type strain (PAT).</title>
        <authorList>
            <person name="Nolan M."/>
            <person name="Sikorski J."/>
            <person name="Davenport K."/>
            <person name="Lucas S."/>
            <person name="Glavina Del Rio T."/>
            <person name="Tice H."/>
            <person name="Cheng J."/>
            <person name="Goodwin L."/>
            <person name="Pitluck S."/>
            <person name="Liolios K."/>
            <person name="Ivanova N."/>
            <person name="Mavromatis K."/>
            <person name="Ovchinnikova G."/>
            <person name="Pati A."/>
            <person name="Chen A."/>
            <person name="Palaniappan K."/>
            <person name="Land M."/>
            <person name="Hauser L."/>
            <person name="Chang Y."/>
            <person name="Jeffries C."/>
            <person name="Tapia R."/>
            <person name="Brettin T."/>
            <person name="Detter J."/>
            <person name="Han C."/>
            <person name="Yasawong M."/>
            <person name="Rohde M."/>
            <person name="Tindall B."/>
            <person name="Goker M."/>
            <person name="Woyke T."/>
            <person name="Bristow J."/>
            <person name="Eisen J."/>
            <person name="Markowitz V."/>
            <person name="Hugenholtz P."/>
            <person name="Kyrpides N."/>
            <person name="Klenk H."/>
            <person name="Lapidus A."/>
        </authorList>
    </citation>
    <scope>NUCLEOTIDE SEQUENCE [LARGE SCALE GENOMIC DNA]</scope>
    <source>
        <strain evidence="7">DSM 9799 / CCM 4581 / KCTC 23876 / PAT</strain>
    </source>
</reference>
<dbReference type="InterPro" id="IPR000847">
    <property type="entry name" value="LysR_HTH_N"/>
</dbReference>
<dbReference type="CDD" id="cd08422">
    <property type="entry name" value="PBP2_CrgA_like"/>
    <property type="match status" value="1"/>
</dbReference>
<dbReference type="InterPro" id="IPR005119">
    <property type="entry name" value="LysR_subst-bd"/>
</dbReference>
<dbReference type="GO" id="GO:0003700">
    <property type="term" value="F:DNA-binding transcription factor activity"/>
    <property type="evidence" value="ECO:0007669"/>
    <property type="project" value="InterPro"/>
</dbReference>
<dbReference type="InterPro" id="IPR058163">
    <property type="entry name" value="LysR-type_TF_proteobact-type"/>
</dbReference>
<keyword evidence="4" id="KW-0804">Transcription</keyword>
<dbReference type="FunFam" id="1.10.10.10:FF:000001">
    <property type="entry name" value="LysR family transcriptional regulator"/>
    <property type="match status" value="1"/>
</dbReference>
<sequence>MQESLAQIRRLAIFATVVEQGSFSAAGRKLGLGRGKVSEQISALEQALSVRLLQRSTRQLSVTAEGQVLYRHCRDLLPQASQGLREVQDLGPEPMGRLRLTTTSDVAQQVLSPFLSRFCQQYPGIQLDLQLADAVLNLVEEDIDIAIRIGTPVDSSMVGIELGALPMGLYAATSYLAQWGVPESLPDLSAHRGVQMTRMPNLSTLMLSNDEGVSQPAGLPVFHRTDTPAGNATLVEQGLGIGLLPHFTLNQAVSEGRVRPVLPQWQYRQLAITLLFPSRAQLPRRSRLFIDALRDWLRDGEGKMRLQPAQLNSK</sequence>
<gene>
    <name evidence="6" type="ordered locus">Fbal_3702</name>
</gene>
<protein>
    <submittedName>
        <fullName evidence="6">Transcriptional regulator, LysR family</fullName>
    </submittedName>
</protein>
<evidence type="ECO:0000256" key="2">
    <source>
        <dbReference type="ARBA" id="ARBA00023015"/>
    </source>
</evidence>
<dbReference type="PROSITE" id="PS50931">
    <property type="entry name" value="HTH_LYSR"/>
    <property type="match status" value="1"/>
</dbReference>
<dbReference type="eggNOG" id="COG0583">
    <property type="taxonomic scope" value="Bacteria"/>
</dbReference>
<evidence type="ECO:0000313" key="6">
    <source>
        <dbReference type="EMBL" id="ADN77898.1"/>
    </source>
</evidence>
<dbReference type="GO" id="GO:0006351">
    <property type="term" value="P:DNA-templated transcription"/>
    <property type="evidence" value="ECO:0007669"/>
    <property type="project" value="TreeGrafter"/>
</dbReference>
<keyword evidence="3" id="KW-0238">DNA-binding</keyword>
<dbReference type="KEGG" id="fbl:Fbal_3702"/>
<dbReference type="SUPFAM" id="SSF46785">
    <property type="entry name" value="Winged helix' DNA-binding domain"/>
    <property type="match status" value="1"/>
</dbReference>
<dbReference type="GeneID" id="67183903"/>
<dbReference type="Pfam" id="PF03466">
    <property type="entry name" value="LysR_substrate"/>
    <property type="match status" value="1"/>
</dbReference>
<dbReference type="Proteomes" id="UP000006683">
    <property type="component" value="Chromosome"/>
</dbReference>
<keyword evidence="2" id="KW-0805">Transcription regulation</keyword>
<organism evidence="6 7">
    <name type="scientific">Ferrimonas balearica (strain DSM 9799 / CCM 4581 / KCTC 23876 / PAT)</name>
    <dbReference type="NCBI Taxonomy" id="550540"/>
    <lineage>
        <taxon>Bacteria</taxon>
        <taxon>Pseudomonadati</taxon>
        <taxon>Pseudomonadota</taxon>
        <taxon>Gammaproteobacteria</taxon>
        <taxon>Alteromonadales</taxon>
        <taxon>Ferrimonadaceae</taxon>
        <taxon>Ferrimonas</taxon>
    </lineage>
</organism>